<keyword evidence="1" id="KW-0694">RNA-binding</keyword>
<evidence type="ECO:0000313" key="2">
    <source>
        <dbReference type="EMBL" id="MDQ0478749.1"/>
    </source>
</evidence>
<dbReference type="RefSeq" id="WP_307354954.1">
    <property type="nucleotide sequence ID" value="NZ_BAAACJ010000008.1"/>
</dbReference>
<dbReference type="Gene3D" id="3.10.290.10">
    <property type="entry name" value="RNA-binding S4 domain"/>
    <property type="match status" value="1"/>
</dbReference>
<organism evidence="2 3">
    <name type="scientific">Hathewaya limosa</name>
    <name type="common">Clostridium limosum</name>
    <dbReference type="NCBI Taxonomy" id="1536"/>
    <lineage>
        <taxon>Bacteria</taxon>
        <taxon>Bacillati</taxon>
        <taxon>Bacillota</taxon>
        <taxon>Clostridia</taxon>
        <taxon>Eubacteriales</taxon>
        <taxon>Clostridiaceae</taxon>
        <taxon>Hathewaya</taxon>
    </lineage>
</organism>
<evidence type="ECO:0000313" key="3">
    <source>
        <dbReference type="Proteomes" id="UP001224418"/>
    </source>
</evidence>
<evidence type="ECO:0000256" key="1">
    <source>
        <dbReference type="PROSITE-ProRule" id="PRU00182"/>
    </source>
</evidence>
<keyword evidence="3" id="KW-1185">Reference proteome</keyword>
<dbReference type="EMBL" id="JAUSWN010000002">
    <property type="protein sequence ID" value="MDQ0478749.1"/>
    <property type="molecule type" value="Genomic_DNA"/>
</dbReference>
<proteinExistence type="predicted"/>
<dbReference type="InterPro" id="IPR014330">
    <property type="entry name" value="RNA-bd_S4-rel_YaaA"/>
</dbReference>
<dbReference type="SUPFAM" id="SSF55174">
    <property type="entry name" value="Alpha-L RNA-binding motif"/>
    <property type="match status" value="1"/>
</dbReference>
<protein>
    <submittedName>
        <fullName evidence="2">Ribosome-associated protein</fullName>
    </submittedName>
</protein>
<reference evidence="2 3" key="1">
    <citation type="submission" date="2023-07" db="EMBL/GenBank/DDBJ databases">
        <title>Genomic Encyclopedia of Type Strains, Phase IV (KMG-IV): sequencing the most valuable type-strain genomes for metagenomic binning, comparative biology and taxonomic classification.</title>
        <authorList>
            <person name="Goeker M."/>
        </authorList>
    </citation>
    <scope>NUCLEOTIDE SEQUENCE [LARGE SCALE GENOMIC DNA]</scope>
    <source>
        <strain evidence="2 3">DSM 1400</strain>
    </source>
</reference>
<accession>A0ABU0JRR1</accession>
<dbReference type="Proteomes" id="UP001224418">
    <property type="component" value="Unassembled WGS sequence"/>
</dbReference>
<dbReference type="CDD" id="cd00165">
    <property type="entry name" value="S4"/>
    <property type="match status" value="1"/>
</dbReference>
<sequence>MEEIKISSEFIKLDAFMKWASIVSTGVEAKMYILDGEVMVNGEVEDRRGKKLYKGDIISFNNEEYKVI</sequence>
<dbReference type="InterPro" id="IPR036986">
    <property type="entry name" value="S4_RNA-bd_sf"/>
</dbReference>
<name>A0ABU0JRR1_HATLI</name>
<dbReference type="Pfam" id="PF13275">
    <property type="entry name" value="S4_2"/>
    <property type="match status" value="1"/>
</dbReference>
<gene>
    <name evidence="2" type="ORF">QOZ93_000458</name>
</gene>
<dbReference type="NCBIfam" id="TIGR02988">
    <property type="entry name" value="YaaA_near_RecF"/>
    <property type="match status" value="1"/>
</dbReference>
<dbReference type="PROSITE" id="PS50889">
    <property type="entry name" value="S4"/>
    <property type="match status" value="1"/>
</dbReference>
<comment type="caution">
    <text evidence="2">The sequence shown here is derived from an EMBL/GenBank/DDBJ whole genome shotgun (WGS) entry which is preliminary data.</text>
</comment>